<keyword evidence="1" id="KW-0472">Membrane</keyword>
<protein>
    <submittedName>
        <fullName evidence="2">Uncharacterized protein</fullName>
    </submittedName>
</protein>
<feature type="transmembrane region" description="Helical" evidence="1">
    <location>
        <begin position="99"/>
        <end position="118"/>
    </location>
</feature>
<accession>A0ABW0NGF3</accession>
<sequence length="127" mass="13729">MNGLQAHLPANPRRTPSDRLTVFSWGLMFIWIGAAFLADVGWPAGVFGAGVIAVGVQAARVYLGLRVEVFGLAIGIAMLVWGGWHVLGERFGLERIPGGLMPLVFIALGVTLVVRALFRSDRSREET</sequence>
<keyword evidence="1" id="KW-0812">Transmembrane</keyword>
<comment type="caution">
    <text evidence="2">The sequence shown here is derived from an EMBL/GenBank/DDBJ whole genome shotgun (WGS) entry which is preliminary data.</text>
</comment>
<evidence type="ECO:0000313" key="3">
    <source>
        <dbReference type="Proteomes" id="UP001596037"/>
    </source>
</evidence>
<dbReference type="RefSeq" id="WP_376851176.1">
    <property type="nucleotide sequence ID" value="NZ_JBHSMF010000009.1"/>
</dbReference>
<name>A0ABW0NGF3_9BURK</name>
<dbReference type="Proteomes" id="UP001596037">
    <property type="component" value="Unassembled WGS sequence"/>
</dbReference>
<reference evidence="3" key="1">
    <citation type="journal article" date="2019" name="Int. J. Syst. Evol. Microbiol.">
        <title>The Global Catalogue of Microorganisms (GCM) 10K type strain sequencing project: providing services to taxonomists for standard genome sequencing and annotation.</title>
        <authorList>
            <consortium name="The Broad Institute Genomics Platform"/>
            <consortium name="The Broad Institute Genome Sequencing Center for Infectious Disease"/>
            <person name="Wu L."/>
            <person name="Ma J."/>
        </authorList>
    </citation>
    <scope>NUCLEOTIDE SEQUENCE [LARGE SCALE GENOMIC DNA]</scope>
    <source>
        <strain evidence="3">CCUG 57401</strain>
    </source>
</reference>
<feature type="transmembrane region" description="Helical" evidence="1">
    <location>
        <begin position="20"/>
        <end position="38"/>
    </location>
</feature>
<feature type="transmembrane region" description="Helical" evidence="1">
    <location>
        <begin position="44"/>
        <end position="62"/>
    </location>
</feature>
<keyword evidence="3" id="KW-1185">Reference proteome</keyword>
<evidence type="ECO:0000256" key="1">
    <source>
        <dbReference type="SAM" id="Phobius"/>
    </source>
</evidence>
<proteinExistence type="predicted"/>
<dbReference type="EMBL" id="JBHSMF010000009">
    <property type="protein sequence ID" value="MFC5499075.1"/>
    <property type="molecule type" value="Genomic_DNA"/>
</dbReference>
<gene>
    <name evidence="2" type="ORF">ACFPOE_16120</name>
</gene>
<evidence type="ECO:0000313" key="2">
    <source>
        <dbReference type="EMBL" id="MFC5499075.1"/>
    </source>
</evidence>
<organism evidence="2 3">
    <name type="scientific">Caenimonas terrae</name>
    <dbReference type="NCBI Taxonomy" id="696074"/>
    <lineage>
        <taxon>Bacteria</taxon>
        <taxon>Pseudomonadati</taxon>
        <taxon>Pseudomonadota</taxon>
        <taxon>Betaproteobacteria</taxon>
        <taxon>Burkholderiales</taxon>
        <taxon>Comamonadaceae</taxon>
        <taxon>Caenimonas</taxon>
    </lineage>
</organism>
<feature type="transmembrane region" description="Helical" evidence="1">
    <location>
        <begin position="69"/>
        <end position="87"/>
    </location>
</feature>
<keyword evidence="1" id="KW-1133">Transmembrane helix</keyword>